<keyword evidence="2" id="KW-0723">Serine/threonine-protein kinase</keyword>
<dbReference type="AlphaFoldDB" id="A0A7Y9RSP9"/>
<evidence type="ECO:0000313" key="6">
    <source>
        <dbReference type="EMBL" id="NYG53963.1"/>
    </source>
</evidence>
<dbReference type="CDD" id="cd16936">
    <property type="entry name" value="HATPase_RsbW-like"/>
    <property type="match status" value="1"/>
</dbReference>
<accession>A0A7Y9RSP9</accession>
<dbReference type="Pfam" id="PF13581">
    <property type="entry name" value="HATPase_c_2"/>
    <property type="match status" value="1"/>
</dbReference>
<dbReference type="SUPFAM" id="SSF103481">
    <property type="entry name" value="Multidrug resistance efflux transporter EmrE"/>
    <property type="match status" value="1"/>
</dbReference>
<name>A0A7Y9RSP9_9ACTN</name>
<gene>
    <name evidence="6" type="ORF">BJ989_000267</name>
</gene>
<evidence type="ECO:0000313" key="7">
    <source>
        <dbReference type="Proteomes" id="UP000544110"/>
    </source>
</evidence>
<dbReference type="InterPro" id="IPR037185">
    <property type="entry name" value="EmrE-like"/>
</dbReference>
<feature type="transmembrane region" description="Helical" evidence="3">
    <location>
        <begin position="269"/>
        <end position="292"/>
    </location>
</feature>
<keyword evidence="3" id="KW-1133">Transmembrane helix</keyword>
<proteinExistence type="inferred from homology"/>
<protein>
    <submittedName>
        <fullName evidence="6">Anti-sigma regulatory factor (Ser/Thr protein kinase)</fullName>
    </submittedName>
</protein>
<keyword evidence="2" id="KW-0808">Transferase</keyword>
<dbReference type="InterPro" id="IPR000620">
    <property type="entry name" value="EamA_dom"/>
</dbReference>
<keyword evidence="2" id="KW-0418">Kinase</keyword>
<feature type="domain" description="EamA" evidence="4">
    <location>
        <begin position="197"/>
        <end position="310"/>
    </location>
</feature>
<evidence type="ECO:0000259" key="4">
    <source>
        <dbReference type="Pfam" id="PF00892"/>
    </source>
</evidence>
<evidence type="ECO:0000256" key="2">
    <source>
        <dbReference type="ARBA" id="ARBA00022527"/>
    </source>
</evidence>
<dbReference type="InterPro" id="IPR036890">
    <property type="entry name" value="HATPase_C_sf"/>
</dbReference>
<dbReference type="Gene3D" id="3.30.565.10">
    <property type="entry name" value="Histidine kinase-like ATPase, C-terminal domain"/>
    <property type="match status" value="1"/>
</dbReference>
<reference evidence="6 7" key="1">
    <citation type="submission" date="2020-07" db="EMBL/GenBank/DDBJ databases">
        <title>Sequencing the genomes of 1000 actinobacteria strains.</title>
        <authorList>
            <person name="Klenk H.-P."/>
        </authorList>
    </citation>
    <scope>NUCLEOTIDE SEQUENCE [LARGE SCALE GENOMIC DNA]</scope>
    <source>
        <strain evidence="6 7">DSM 24552</strain>
    </source>
</reference>
<sequence length="318" mass="32591">MDVASADLARVAANARRPELLLGREAGSVTERICEVTLELLTRHTGHSDDITLLAAQRVPASAPLHRQGPATVDTATQARHDFVAWLTELGVADADLVAGEHAVGELLANVVEHAYDTRETAARADRPNALELAAHLGERGQVTCTVVDRGAWVEPAPVATRTSGGRGLALIHAFTDSFAVEPGADGGTRAEVVLALGRLVGTRLPGLQATAAASGCAALLTAPALVAVLVVERPGPWVLLAAVASGVLSSVVPYALDLTALGSVPPRAFGVLSSVHPVLAVVVGVVLLHQVPAGHELVGTAVVVLANVVAVATMRGR</sequence>
<dbReference type="PANTHER" id="PTHR35526">
    <property type="entry name" value="ANTI-SIGMA-F FACTOR RSBW-RELATED"/>
    <property type="match status" value="1"/>
</dbReference>
<evidence type="ECO:0000256" key="3">
    <source>
        <dbReference type="SAM" id="Phobius"/>
    </source>
</evidence>
<evidence type="ECO:0000259" key="5">
    <source>
        <dbReference type="Pfam" id="PF13581"/>
    </source>
</evidence>
<comment type="similarity">
    <text evidence="1">Belongs to the EamA transporter family.</text>
</comment>
<organism evidence="6 7">
    <name type="scientific">Nocardioides perillae</name>
    <dbReference type="NCBI Taxonomy" id="1119534"/>
    <lineage>
        <taxon>Bacteria</taxon>
        <taxon>Bacillati</taxon>
        <taxon>Actinomycetota</taxon>
        <taxon>Actinomycetes</taxon>
        <taxon>Propionibacteriales</taxon>
        <taxon>Nocardioidaceae</taxon>
        <taxon>Nocardioides</taxon>
    </lineage>
</organism>
<dbReference type="Proteomes" id="UP000544110">
    <property type="component" value="Unassembled WGS sequence"/>
</dbReference>
<keyword evidence="7" id="KW-1185">Reference proteome</keyword>
<feature type="transmembrane region" description="Helical" evidence="3">
    <location>
        <begin position="212"/>
        <end position="232"/>
    </location>
</feature>
<dbReference type="PANTHER" id="PTHR35526:SF3">
    <property type="entry name" value="ANTI-SIGMA-F FACTOR RSBW"/>
    <property type="match status" value="1"/>
</dbReference>
<comment type="caution">
    <text evidence="6">The sequence shown here is derived from an EMBL/GenBank/DDBJ whole genome shotgun (WGS) entry which is preliminary data.</text>
</comment>
<feature type="transmembrane region" description="Helical" evidence="3">
    <location>
        <begin position="298"/>
        <end position="315"/>
    </location>
</feature>
<dbReference type="SUPFAM" id="SSF55874">
    <property type="entry name" value="ATPase domain of HSP90 chaperone/DNA topoisomerase II/histidine kinase"/>
    <property type="match status" value="1"/>
</dbReference>
<feature type="transmembrane region" description="Helical" evidence="3">
    <location>
        <begin position="238"/>
        <end position="257"/>
    </location>
</feature>
<dbReference type="InterPro" id="IPR003594">
    <property type="entry name" value="HATPase_dom"/>
</dbReference>
<dbReference type="GO" id="GO:0016020">
    <property type="term" value="C:membrane"/>
    <property type="evidence" value="ECO:0007669"/>
    <property type="project" value="InterPro"/>
</dbReference>
<dbReference type="InterPro" id="IPR050267">
    <property type="entry name" value="Anti-sigma-factor_SerPK"/>
</dbReference>
<dbReference type="EMBL" id="JACCAC010000001">
    <property type="protein sequence ID" value="NYG53963.1"/>
    <property type="molecule type" value="Genomic_DNA"/>
</dbReference>
<keyword evidence="3" id="KW-0472">Membrane</keyword>
<feature type="domain" description="Histidine kinase/HSP90-like ATPase" evidence="5">
    <location>
        <begin position="70"/>
        <end position="188"/>
    </location>
</feature>
<dbReference type="GO" id="GO:0004674">
    <property type="term" value="F:protein serine/threonine kinase activity"/>
    <property type="evidence" value="ECO:0007669"/>
    <property type="project" value="UniProtKB-KW"/>
</dbReference>
<dbReference type="Pfam" id="PF00892">
    <property type="entry name" value="EamA"/>
    <property type="match status" value="1"/>
</dbReference>
<keyword evidence="3" id="KW-0812">Transmembrane</keyword>
<evidence type="ECO:0000256" key="1">
    <source>
        <dbReference type="ARBA" id="ARBA00007362"/>
    </source>
</evidence>